<dbReference type="GO" id="GO:0006351">
    <property type="term" value="P:DNA-templated transcription"/>
    <property type="evidence" value="ECO:0007669"/>
    <property type="project" value="InterPro"/>
</dbReference>
<keyword evidence="10" id="KW-0460">Magnesium</keyword>
<feature type="compositionally biased region" description="Basic and acidic residues" evidence="16">
    <location>
        <begin position="1379"/>
        <end position="1390"/>
    </location>
</feature>
<name>A0A821W391_9NEOP</name>
<keyword evidence="7 15" id="KW-0548">Nucleotidyltransferase</keyword>
<dbReference type="InterPro" id="IPR006592">
    <property type="entry name" value="RNA_pol_N"/>
</dbReference>
<sequence>MNVDINLSSALKGLVSVDPESVQFLTFSDEDVKQLSVVKITNSQSFDSLGNATRGGLYDPLMGPIRDRNDECATCGNILLNCPGHFGHIELPLVVANPLYIKNMYILFRTSCLKCYKIQLDDKLRFILKLQLDLLDAGHVTAALDLENFLIDMKDKSASPDKPHKTIRKYQKLLKKTDPVTKIFQNKNIDKLRGKVINHYFKAINTLKTCIFCRNRLIKVTTSDNKIMYNTSAESGTKGGSIKIMMPDELQQICASIAENNEDVLMYCLPILKYSKVKPITDIFFMKVLPVLPINVRPCNVLRGEIMENPQSKVYQAILKRSLAARVILQIMKSTDQSKTIGQLNTELRQAYESSPGASPAEKLHTCWQELQRNVNEILNCEGAGVVSQGLKQVLEKKQGVIRMHMMGKRVNFAARSVITPDPNLDIDEIGIPDAFATKLTYPVPVTEWNVHELRKMVINGPNVHPGAEKIEIRNGRTIRIPPDCINKRKSLAKRLLTPEEYKKSDLKIVHRHLINGDVLILNRQPSLHKPSMMAHRARILKGEKTIRLHYANCKSYNADFDGDEMNAHFPQNEIARSEAYNIMSVRKQYLVPKDGTPLSGLIQDHVISGVRMSLRGTFFSKADYQQLVFQALSSHRGQIKLLPPTILKPVLLWSGKQVLSTIIINSIPKGKPYLSLLGKAKIGDKAWQKVPARTWVAGGTPLEINDLSEAQVIIRKGELLCGVLDKTHYGATPYGLVHCMYELYGGDSSTALLSSFSKVFTFYLQWIGFTLGVKDILVVEEANKKRDEIVQLVRQIGKVAAVKATDLPADVDDNVLKETIGELMAKDPKFRANLDRQYKNMLDSYTNNINTVCLSQGLLEKFPSNNLQLMVQSGAKGSTVNTMQISCLLGQIELEGKRPPLMISGRSLPSFPPYEVSPRAGGFIDGRFMTGIQPQEFFFHCMAGREGLIDTAVKTSRSGYLQRCLIKHLEGLSVAYDHTVRDADGSVIQFAFGEDGLDVLKCQYLKHSQLPFLDINSNAVVGKSVIKKLKEDDDIKVVAKAQKSLKKWKKRHGNPTDKEKSNGFALFSIQTKKDIKLDEMPTDRTRDPYYWELETMWRSLDEDEKAQYTRKRCPDPIPSKMSPEYKFGVINEQLDGLIQNYLKNRNKNIFNEYTDNDKFGEVMNAKYLASMAAPGEPVGILAAQSIGEPSTQMTLNTFHFAGRGDMNVTLGIPRLREILMTASVNVKTPNMDIPFYGNISGLTQKAEKLRKKMNRVTVSDVLEKIDIECEIVTQPDRKLKTIMRFFFLPYNQYKTQYSVKPSQIIKHMQKKFFTEMFTIIRKQAKGNSGIAWSTEKKKKKKASSDDEDDDPQDEPVKKPVNIDDSSDEEGPNDDDDNTEVKLRNKRAEEQEYEDPESDEEEKSDEEVENDDESVKELDDTESVSVADSKAMADVVERISHATNYIFDTKNHQWCELTVLFPISFLRIDLTQALREAAKKSVIYEIKNIKRAITNTEKGVLFLKTEGINIVQMFKYNDLLDLNKLYSNDIHAIANTYGIEAANKVIIKEIQNVFNVYGIEVDPRHLSLIADYMTYNGIFEPMSRKGMEASSSPLQQMSFESSLIFLKEAVLNAKVDNLRSASSCLMLGQPCRSGTGAFSLQLCSKVIS</sequence>
<evidence type="ECO:0000256" key="2">
    <source>
        <dbReference type="ARBA" id="ARBA00006460"/>
    </source>
</evidence>
<dbReference type="PANTHER" id="PTHR19376:SF11">
    <property type="entry name" value="DNA-DIRECTED RNA POLYMERASE I SUBUNIT RPA1"/>
    <property type="match status" value="1"/>
</dbReference>
<feature type="compositionally biased region" description="Acidic residues" evidence="16">
    <location>
        <begin position="1365"/>
        <end position="1378"/>
    </location>
</feature>
<dbReference type="GO" id="GO:0005736">
    <property type="term" value="C:RNA polymerase I complex"/>
    <property type="evidence" value="ECO:0007669"/>
    <property type="project" value="TreeGrafter"/>
</dbReference>
<dbReference type="Pfam" id="PF04983">
    <property type="entry name" value="RNA_pol_Rpb1_3"/>
    <property type="match status" value="1"/>
</dbReference>
<evidence type="ECO:0000256" key="14">
    <source>
        <dbReference type="ARBA" id="ARBA00053996"/>
    </source>
</evidence>
<dbReference type="EMBL" id="CAJOBZ010000051">
    <property type="protein sequence ID" value="CAF4917279.1"/>
    <property type="molecule type" value="Genomic_DNA"/>
</dbReference>
<dbReference type="InterPro" id="IPR007080">
    <property type="entry name" value="RNA_pol_Rpb1_1"/>
</dbReference>
<evidence type="ECO:0000256" key="3">
    <source>
        <dbReference type="ARBA" id="ARBA00011251"/>
    </source>
</evidence>
<evidence type="ECO:0000256" key="11">
    <source>
        <dbReference type="ARBA" id="ARBA00023163"/>
    </source>
</evidence>
<dbReference type="InterPro" id="IPR007081">
    <property type="entry name" value="RNA_pol_Rpb1_5"/>
</dbReference>
<dbReference type="Gene3D" id="3.30.1490.180">
    <property type="entry name" value="RNA polymerase ii"/>
    <property type="match status" value="1"/>
</dbReference>
<dbReference type="Pfam" id="PF04998">
    <property type="entry name" value="RNA_pol_Rpb1_5"/>
    <property type="match status" value="1"/>
</dbReference>
<evidence type="ECO:0000256" key="13">
    <source>
        <dbReference type="ARBA" id="ARBA00048552"/>
    </source>
</evidence>
<dbReference type="SMART" id="SM00663">
    <property type="entry name" value="RPOLA_N"/>
    <property type="match status" value="1"/>
</dbReference>
<keyword evidence="8" id="KW-0479">Metal-binding</keyword>
<keyword evidence="9" id="KW-0862">Zinc</keyword>
<comment type="function">
    <text evidence="14">DNA-dependent RNA polymerase catalyzes the transcription of DNA into RNA using the four ribonucleoside triphosphates as substrates. Largest and catalytic core component of RNA polymerase I which synthesizes ribosomal RNA precursors. Forms the polymerase active center together with the second largest subunit. A single stranded DNA template strand of the promoter is positioned within the central active site cleft of Pol I. A bridging helix emanates from RPA1 and crosses the cleft near the catalytic site and is thought to promote translocation of Pol I by acting as a ratchet that moves the RNA-DNA hybrid through the active site by switching from straight to bent conformations at each step of nucleotide addition.</text>
</comment>
<feature type="region of interest" description="Disordered" evidence="16">
    <location>
        <begin position="1331"/>
        <end position="1426"/>
    </location>
</feature>
<keyword evidence="12" id="KW-0539">Nucleus</keyword>
<feature type="domain" description="RNA polymerase N-terminal" evidence="17">
    <location>
        <begin position="282"/>
        <end position="614"/>
    </location>
</feature>
<evidence type="ECO:0000256" key="12">
    <source>
        <dbReference type="ARBA" id="ARBA00023242"/>
    </source>
</evidence>
<dbReference type="OrthoDB" id="270392at2759"/>
<dbReference type="InterPro" id="IPR047107">
    <property type="entry name" value="DNA-dir_RNA_pol1_lsu_C"/>
</dbReference>
<proteinExistence type="inferred from homology"/>
<evidence type="ECO:0000256" key="9">
    <source>
        <dbReference type="ARBA" id="ARBA00022833"/>
    </source>
</evidence>
<dbReference type="Pfam" id="PF00623">
    <property type="entry name" value="RNA_pol_Rpb1_2"/>
    <property type="match status" value="1"/>
</dbReference>
<dbReference type="GO" id="GO:0003677">
    <property type="term" value="F:DNA binding"/>
    <property type="evidence" value="ECO:0007669"/>
    <property type="project" value="InterPro"/>
</dbReference>
<comment type="caution">
    <text evidence="18">The sequence shown here is derived from an EMBL/GenBank/DDBJ whole genome shotgun (WGS) entry which is preliminary data.</text>
</comment>
<dbReference type="InterPro" id="IPR044893">
    <property type="entry name" value="RNA_pol_Rpb1_clamp_domain"/>
</dbReference>
<evidence type="ECO:0000256" key="4">
    <source>
        <dbReference type="ARBA" id="ARBA00022478"/>
    </source>
</evidence>
<dbReference type="Proteomes" id="UP000663880">
    <property type="component" value="Unassembled WGS sequence"/>
</dbReference>
<dbReference type="Gene3D" id="2.40.40.20">
    <property type="match status" value="1"/>
</dbReference>
<keyword evidence="5" id="KW-0597">Phosphoprotein</keyword>
<dbReference type="InterPro" id="IPR015699">
    <property type="entry name" value="DNA-dir_RNA_pol1_lsu_N"/>
</dbReference>
<dbReference type="Gene3D" id="3.30.70.2850">
    <property type="match status" value="1"/>
</dbReference>
<dbReference type="FunFam" id="2.40.40.20:FF:000019">
    <property type="entry name" value="DNA-directed RNA polymerase II subunit RPB1"/>
    <property type="match status" value="1"/>
</dbReference>
<evidence type="ECO:0000256" key="15">
    <source>
        <dbReference type="RuleBase" id="RU004279"/>
    </source>
</evidence>
<dbReference type="InterPro" id="IPR042102">
    <property type="entry name" value="RNA_pol_Rpb1_3_sf"/>
</dbReference>
<dbReference type="Gene3D" id="1.10.357.120">
    <property type="match status" value="1"/>
</dbReference>
<keyword evidence="6 15" id="KW-0808">Transferase</keyword>
<accession>A0A821W391</accession>
<dbReference type="Gene3D" id="4.10.860.120">
    <property type="entry name" value="RNA polymerase II, clamp domain"/>
    <property type="match status" value="1"/>
</dbReference>
<dbReference type="EC" id="2.7.7.6" evidence="15"/>
<dbReference type="Gene3D" id="1.10.274.100">
    <property type="entry name" value="RNA polymerase Rpb1, domain 3"/>
    <property type="match status" value="1"/>
</dbReference>
<dbReference type="Pfam" id="PF04997">
    <property type="entry name" value="RNA_pol_Rpb1_1"/>
    <property type="match status" value="1"/>
</dbReference>
<dbReference type="Gene3D" id="1.10.132.30">
    <property type="match status" value="1"/>
</dbReference>
<dbReference type="InterPro" id="IPR007083">
    <property type="entry name" value="RNA_pol_Rpb1_4"/>
</dbReference>
<keyword evidence="11 15" id="KW-0804">Transcription</keyword>
<dbReference type="SUPFAM" id="SSF64484">
    <property type="entry name" value="beta and beta-prime subunits of DNA dependent RNA-polymerase"/>
    <property type="match status" value="1"/>
</dbReference>
<dbReference type="InterPro" id="IPR007066">
    <property type="entry name" value="RNA_pol_Rpb1_3"/>
</dbReference>
<evidence type="ECO:0000256" key="10">
    <source>
        <dbReference type="ARBA" id="ARBA00022842"/>
    </source>
</evidence>
<evidence type="ECO:0000313" key="19">
    <source>
        <dbReference type="Proteomes" id="UP000663880"/>
    </source>
</evidence>
<feature type="compositionally biased region" description="Acidic residues" evidence="16">
    <location>
        <begin position="1391"/>
        <end position="1412"/>
    </location>
</feature>
<comment type="subcellular location">
    <subcellularLocation>
        <location evidence="1">Nucleus</location>
        <location evidence="1">Nucleolus</location>
    </subcellularLocation>
</comment>
<evidence type="ECO:0000256" key="16">
    <source>
        <dbReference type="SAM" id="MobiDB-lite"/>
    </source>
</evidence>
<dbReference type="CDD" id="cd00084">
    <property type="entry name" value="HMG-box_SF"/>
    <property type="match status" value="1"/>
</dbReference>
<dbReference type="InterPro" id="IPR038120">
    <property type="entry name" value="Rpb1_funnel_sf"/>
</dbReference>
<dbReference type="GO" id="GO:0003899">
    <property type="term" value="F:DNA-directed RNA polymerase activity"/>
    <property type="evidence" value="ECO:0007669"/>
    <property type="project" value="UniProtKB-EC"/>
</dbReference>
<dbReference type="FunFam" id="1.10.274.100:FF:000012">
    <property type="entry name" value="DNA-directed RNA polymerase subunit"/>
    <property type="match status" value="1"/>
</dbReference>
<evidence type="ECO:0000256" key="1">
    <source>
        <dbReference type="ARBA" id="ARBA00004604"/>
    </source>
</evidence>
<keyword evidence="4 15" id="KW-0240">DNA-directed RNA polymerase</keyword>
<dbReference type="GO" id="GO:0046872">
    <property type="term" value="F:metal ion binding"/>
    <property type="evidence" value="ECO:0007669"/>
    <property type="project" value="UniProtKB-KW"/>
</dbReference>
<evidence type="ECO:0000256" key="5">
    <source>
        <dbReference type="ARBA" id="ARBA00022553"/>
    </source>
</evidence>
<dbReference type="InterPro" id="IPR000722">
    <property type="entry name" value="RNA_pol_asu"/>
</dbReference>
<dbReference type="PANTHER" id="PTHR19376">
    <property type="entry name" value="DNA-DIRECTED RNA POLYMERASE"/>
    <property type="match status" value="1"/>
</dbReference>
<reference evidence="18" key="1">
    <citation type="submission" date="2021-02" db="EMBL/GenBank/DDBJ databases">
        <authorList>
            <person name="Steward A R."/>
        </authorList>
    </citation>
    <scope>NUCLEOTIDE SEQUENCE</scope>
</reference>
<evidence type="ECO:0000259" key="17">
    <source>
        <dbReference type="SMART" id="SM00663"/>
    </source>
</evidence>
<evidence type="ECO:0000256" key="6">
    <source>
        <dbReference type="ARBA" id="ARBA00022679"/>
    </source>
</evidence>
<comment type="catalytic activity">
    <reaction evidence="13 15">
        <text>RNA(n) + a ribonucleoside 5'-triphosphate = RNA(n+1) + diphosphate</text>
        <dbReference type="Rhea" id="RHEA:21248"/>
        <dbReference type="Rhea" id="RHEA-COMP:14527"/>
        <dbReference type="Rhea" id="RHEA-COMP:17342"/>
        <dbReference type="ChEBI" id="CHEBI:33019"/>
        <dbReference type="ChEBI" id="CHEBI:61557"/>
        <dbReference type="ChEBI" id="CHEBI:140395"/>
        <dbReference type="EC" id="2.7.7.6"/>
    </reaction>
</comment>
<keyword evidence="19" id="KW-1185">Reference proteome</keyword>
<dbReference type="Pfam" id="PF05000">
    <property type="entry name" value="RNA_pol_Rpb1_4"/>
    <property type="match status" value="1"/>
</dbReference>
<comment type="similarity">
    <text evidence="2 15">Belongs to the RNA polymerase beta' chain family.</text>
</comment>
<dbReference type="InterPro" id="IPR045867">
    <property type="entry name" value="DNA-dir_RpoC_beta_prime"/>
</dbReference>
<comment type="subunit">
    <text evidence="3">Component of the RNA polymerase I (Pol I) complex consisting of at least 13 subunits.</text>
</comment>
<evidence type="ECO:0000313" key="18">
    <source>
        <dbReference type="EMBL" id="CAF4917279.1"/>
    </source>
</evidence>
<dbReference type="CDD" id="cd01435">
    <property type="entry name" value="RNAP_I_RPA1_N"/>
    <property type="match status" value="1"/>
</dbReference>
<dbReference type="CDD" id="cd02735">
    <property type="entry name" value="RNAP_I_Rpa1_C"/>
    <property type="match status" value="1"/>
</dbReference>
<dbReference type="Gene3D" id="1.10.150.390">
    <property type="match status" value="1"/>
</dbReference>
<gene>
    <name evidence="18" type="ORF">PMACD_LOCUS12700</name>
</gene>
<evidence type="ECO:0000256" key="8">
    <source>
        <dbReference type="ARBA" id="ARBA00022723"/>
    </source>
</evidence>
<dbReference type="Gene3D" id="6.10.250.2940">
    <property type="match status" value="1"/>
</dbReference>
<protein>
    <recommendedName>
        <fullName evidence="15">DNA-directed RNA polymerase subunit</fullName>
        <ecNumber evidence="15">2.7.7.6</ecNumber>
    </recommendedName>
</protein>
<organism evidence="18 19">
    <name type="scientific">Pieris macdunnoughi</name>
    <dbReference type="NCBI Taxonomy" id="345717"/>
    <lineage>
        <taxon>Eukaryota</taxon>
        <taxon>Metazoa</taxon>
        <taxon>Ecdysozoa</taxon>
        <taxon>Arthropoda</taxon>
        <taxon>Hexapoda</taxon>
        <taxon>Insecta</taxon>
        <taxon>Pterygota</taxon>
        <taxon>Neoptera</taxon>
        <taxon>Endopterygota</taxon>
        <taxon>Lepidoptera</taxon>
        <taxon>Glossata</taxon>
        <taxon>Ditrysia</taxon>
        <taxon>Papilionoidea</taxon>
        <taxon>Pieridae</taxon>
        <taxon>Pierinae</taxon>
        <taxon>Pieris</taxon>
    </lineage>
</organism>
<evidence type="ECO:0000256" key="7">
    <source>
        <dbReference type="ARBA" id="ARBA00022695"/>
    </source>
</evidence>